<organism evidence="2 3">
    <name type="scientific">Dictyobacter halimunensis</name>
    <dbReference type="NCBI Taxonomy" id="3026934"/>
    <lineage>
        <taxon>Bacteria</taxon>
        <taxon>Bacillati</taxon>
        <taxon>Chloroflexota</taxon>
        <taxon>Ktedonobacteria</taxon>
        <taxon>Ktedonobacterales</taxon>
        <taxon>Dictyobacteraceae</taxon>
        <taxon>Dictyobacter</taxon>
    </lineage>
</organism>
<evidence type="ECO:0000313" key="2">
    <source>
        <dbReference type="EMBL" id="GLV55904.1"/>
    </source>
</evidence>
<dbReference type="Proteomes" id="UP001344906">
    <property type="component" value="Unassembled WGS sequence"/>
</dbReference>
<feature type="region of interest" description="Disordered" evidence="1">
    <location>
        <begin position="309"/>
        <end position="328"/>
    </location>
</feature>
<protein>
    <recommendedName>
        <fullName evidence="4">Preprotein translocase SecA</fullName>
    </recommendedName>
</protein>
<feature type="compositionally biased region" description="Polar residues" evidence="1">
    <location>
        <begin position="314"/>
        <end position="324"/>
    </location>
</feature>
<evidence type="ECO:0000256" key="1">
    <source>
        <dbReference type="SAM" id="MobiDB-lite"/>
    </source>
</evidence>
<name>A0ABQ6FNV2_9CHLR</name>
<dbReference type="SUPFAM" id="SSF103642">
    <property type="entry name" value="Sec-C motif"/>
    <property type="match status" value="1"/>
</dbReference>
<dbReference type="EMBL" id="BSRI01000001">
    <property type="protein sequence ID" value="GLV55904.1"/>
    <property type="molecule type" value="Genomic_DNA"/>
</dbReference>
<dbReference type="Pfam" id="PF02810">
    <property type="entry name" value="SEC-C"/>
    <property type="match status" value="1"/>
</dbReference>
<accession>A0ABQ6FNV2</accession>
<keyword evidence="3" id="KW-1185">Reference proteome</keyword>
<evidence type="ECO:0008006" key="4">
    <source>
        <dbReference type="Google" id="ProtNLM"/>
    </source>
</evidence>
<evidence type="ECO:0000313" key="3">
    <source>
        <dbReference type="Proteomes" id="UP001344906"/>
    </source>
</evidence>
<comment type="caution">
    <text evidence="2">The sequence shown here is derived from an EMBL/GenBank/DDBJ whole genome shotgun (WGS) entry which is preliminary data.</text>
</comment>
<dbReference type="Gene3D" id="3.10.450.50">
    <property type="match status" value="1"/>
</dbReference>
<proteinExistence type="predicted"/>
<reference evidence="2 3" key="1">
    <citation type="submission" date="2023-02" db="EMBL/GenBank/DDBJ databases">
        <title>Dictyobacter halimunensis sp. nov., a new member of the class Ktedonobacteria from forest soil in a geothermal area.</title>
        <authorList>
            <person name="Rachmania M.K."/>
            <person name="Ningsih F."/>
            <person name="Sakai Y."/>
            <person name="Yabe S."/>
            <person name="Yokota A."/>
            <person name="Sjamsuridzal W."/>
        </authorList>
    </citation>
    <scope>NUCLEOTIDE SEQUENCE [LARGE SCALE GENOMIC DNA]</scope>
    <source>
        <strain evidence="2 3">S3.2.2.5</strain>
    </source>
</reference>
<dbReference type="InterPro" id="IPR004027">
    <property type="entry name" value="SEC_C_motif"/>
</dbReference>
<sequence>MMDTTVVGSAHVAKDGKPFTIGQIDPAKGYIHVFDDTSLEIIMSTLDTVTDFVSYLTKKERFMTSGKAIFVTGEEELLAFYRKDINSGGEHDFIVPADMDGLCIQEGMWEEYLSSPQRRSQVRADSVSYLWDGLIEQFNTHILSGTQYYTSHPGIEFSEQTMRFLVREPRTRRRMLAQVLLTMLETTSSTQRRTVVVQPSCLGDPHYVFLLLPHLSGVSYEDYREGRRYVLEDCCLITKLMYPEALDIVGIATEATPIRTEHRSEDAMYFDARNWTEEMQKEARDIQQDTGLLTNLTKHASTVREYPYQPKGAQHTSHVPSTPQMKGRDRNKLCFCGSGKKFKRCCGK</sequence>
<gene>
    <name evidence="2" type="ORF">KDH_27480</name>
</gene>